<dbReference type="OrthoDB" id="2015542at2759"/>
<evidence type="ECO:0000313" key="19">
    <source>
        <dbReference type="EMBL" id="KOO29604.1"/>
    </source>
</evidence>
<dbReference type="InterPro" id="IPR034405">
    <property type="entry name" value="F420"/>
</dbReference>
<evidence type="ECO:0000259" key="18">
    <source>
        <dbReference type="PROSITE" id="PS51918"/>
    </source>
</evidence>
<dbReference type="HAMAP" id="MF_01611">
    <property type="entry name" value="FO_synth_sub1"/>
    <property type="match status" value="1"/>
</dbReference>
<dbReference type="SUPFAM" id="SSF102114">
    <property type="entry name" value="Radical SAM enzymes"/>
    <property type="match status" value="2"/>
</dbReference>
<evidence type="ECO:0000256" key="3">
    <source>
        <dbReference type="ARBA" id="ARBA00004712"/>
    </source>
</evidence>
<dbReference type="SMART" id="SM00729">
    <property type="entry name" value="Elp3"/>
    <property type="match status" value="2"/>
</dbReference>
<dbReference type="SFLD" id="SFLDG01388">
    <property type="entry name" value="7_8-didemethyl-8-hydroxy-5-dea"/>
    <property type="match status" value="1"/>
</dbReference>
<comment type="catalytic activity">
    <reaction evidence="16">
        <text>5-amino-6-(D-ribitylamino)uracil + L-tyrosine + S-adenosyl-L-methionine = 5-amino-5-(4-hydroxybenzyl)-6-(D-ribitylimino)-5,6-dihydrouracil + 2-iminoacetate + 5'-deoxyadenosine + L-methionine + H(+)</text>
        <dbReference type="Rhea" id="RHEA:55200"/>
        <dbReference type="ChEBI" id="CHEBI:15378"/>
        <dbReference type="ChEBI" id="CHEBI:15934"/>
        <dbReference type="ChEBI" id="CHEBI:17319"/>
        <dbReference type="ChEBI" id="CHEBI:57844"/>
        <dbReference type="ChEBI" id="CHEBI:58315"/>
        <dbReference type="ChEBI" id="CHEBI:59789"/>
        <dbReference type="ChEBI" id="CHEBI:77846"/>
        <dbReference type="ChEBI" id="CHEBI:85936"/>
        <dbReference type="EC" id="2.5.1.147"/>
    </reaction>
</comment>
<evidence type="ECO:0000256" key="5">
    <source>
        <dbReference type="ARBA" id="ARBA00010826"/>
    </source>
</evidence>
<evidence type="ECO:0000256" key="9">
    <source>
        <dbReference type="ARBA" id="ARBA00022485"/>
    </source>
</evidence>
<dbReference type="GO" id="GO:0141093">
    <property type="term" value="F:5-amino-6-(D-ribitylamino)uracil--L-tyrosine 4-hydroxyphenyl transferase activity"/>
    <property type="evidence" value="ECO:0007669"/>
    <property type="project" value="UniProtKB-EC"/>
</dbReference>
<dbReference type="EC" id="4.3.1.32" evidence="6"/>
<evidence type="ECO:0000256" key="4">
    <source>
        <dbReference type="ARBA" id="ARBA00010051"/>
    </source>
</evidence>
<dbReference type="SFLD" id="SFLDF00294">
    <property type="entry name" value="7_8-didemethyl-8-hydroxy-5-dea"/>
    <property type="match status" value="1"/>
</dbReference>
<dbReference type="InterPro" id="IPR020050">
    <property type="entry name" value="FO_synthase_su2"/>
</dbReference>
<feature type="domain" description="Radical SAM core" evidence="18">
    <location>
        <begin position="487"/>
        <end position="740"/>
    </location>
</feature>
<evidence type="ECO:0000256" key="1">
    <source>
        <dbReference type="ARBA" id="ARBA00001966"/>
    </source>
</evidence>
<dbReference type="PROSITE" id="PS51918">
    <property type="entry name" value="RADICAL_SAM"/>
    <property type="match status" value="2"/>
</dbReference>
<comment type="similarity">
    <text evidence="4">In the C-terminal section; belongs to the radical SAM superfamily. CofH family.</text>
</comment>
<dbReference type="InterPro" id="IPR058240">
    <property type="entry name" value="rSAM_sf"/>
</dbReference>
<comment type="similarity">
    <text evidence="5">In the N-terminal section; belongs to the radical SAM superfamily. CofG family.</text>
</comment>
<organism evidence="19 20">
    <name type="scientific">Chrysochromulina tobinii</name>
    <dbReference type="NCBI Taxonomy" id="1460289"/>
    <lineage>
        <taxon>Eukaryota</taxon>
        <taxon>Haptista</taxon>
        <taxon>Haptophyta</taxon>
        <taxon>Prymnesiophyceae</taxon>
        <taxon>Prymnesiales</taxon>
        <taxon>Chrysochromulinaceae</taxon>
        <taxon>Chrysochromulina</taxon>
    </lineage>
</organism>
<dbReference type="NCBIfam" id="TIGR00423">
    <property type="entry name" value="CofH family radical SAM protein"/>
    <property type="match status" value="1"/>
</dbReference>
<evidence type="ECO:0000256" key="10">
    <source>
        <dbReference type="ARBA" id="ARBA00022679"/>
    </source>
</evidence>
<keyword evidence="14" id="KW-0411">Iron-sulfur</keyword>
<dbReference type="Gene3D" id="3.20.20.70">
    <property type="entry name" value="Aldolase class I"/>
    <property type="match status" value="2"/>
</dbReference>
<comment type="caution">
    <text evidence="19">The sequence shown here is derived from an EMBL/GenBank/DDBJ whole genome shotgun (WGS) entry which is preliminary data.</text>
</comment>
<dbReference type="UniPathway" id="UPA00072"/>
<dbReference type="GO" id="GO:0051539">
    <property type="term" value="F:4 iron, 4 sulfur cluster binding"/>
    <property type="evidence" value="ECO:0007669"/>
    <property type="project" value="UniProtKB-KW"/>
</dbReference>
<dbReference type="PANTHER" id="PTHR43076:SF1">
    <property type="entry name" value="LIPOYL SYNTHASE 2"/>
    <property type="match status" value="1"/>
</dbReference>
<evidence type="ECO:0000256" key="14">
    <source>
        <dbReference type="ARBA" id="ARBA00023014"/>
    </source>
</evidence>
<dbReference type="InterPro" id="IPR045567">
    <property type="entry name" value="CofH/MnqC-like_C"/>
</dbReference>
<keyword evidence="12" id="KW-0479">Metal-binding</keyword>
<evidence type="ECO:0000256" key="16">
    <source>
        <dbReference type="ARBA" id="ARBA00048468"/>
    </source>
</evidence>
<keyword evidence="9" id="KW-0004">4Fe-4S</keyword>
<name>A0A0M0JSP0_9EUKA</name>
<dbReference type="GO" id="GO:0044689">
    <property type="term" value="F:7,8-didemethyl-8-hydroxy-5-deazariboflavin synthase activity"/>
    <property type="evidence" value="ECO:0007669"/>
    <property type="project" value="UniProtKB-EC"/>
</dbReference>
<evidence type="ECO:0000256" key="2">
    <source>
        <dbReference type="ARBA" id="ARBA00003692"/>
    </source>
</evidence>
<dbReference type="Proteomes" id="UP000037460">
    <property type="component" value="Unassembled WGS sequence"/>
</dbReference>
<keyword evidence="10" id="KW-0808">Transferase</keyword>
<dbReference type="NCBIfam" id="TIGR03550">
    <property type="entry name" value="F420_cofG"/>
    <property type="match status" value="1"/>
</dbReference>
<dbReference type="SFLD" id="SFLDG01064">
    <property type="entry name" value="F420__menaquinone_cofactor_bio"/>
    <property type="match status" value="2"/>
</dbReference>
<evidence type="ECO:0000256" key="12">
    <source>
        <dbReference type="ARBA" id="ARBA00022723"/>
    </source>
</evidence>
<dbReference type="EC" id="2.5.1.147" evidence="7"/>
<evidence type="ECO:0000256" key="6">
    <source>
        <dbReference type="ARBA" id="ARBA00012126"/>
    </source>
</evidence>
<dbReference type="InterPro" id="IPR006638">
    <property type="entry name" value="Elp3/MiaA/NifB-like_rSAM"/>
</dbReference>
<evidence type="ECO:0000256" key="15">
    <source>
        <dbReference type="ARBA" id="ARBA00023239"/>
    </source>
</evidence>
<keyword evidence="15" id="KW-0456">Lyase</keyword>
<dbReference type="InterPro" id="IPR013785">
    <property type="entry name" value="Aldolase_TIM"/>
</dbReference>
<dbReference type="InterPro" id="IPR019939">
    <property type="entry name" value="CofG_family"/>
</dbReference>
<evidence type="ECO:0000313" key="20">
    <source>
        <dbReference type="Proteomes" id="UP000037460"/>
    </source>
</evidence>
<comment type="pathway">
    <text evidence="3">Cofactor biosynthesis; coenzyme F0 biosynthesis.</text>
</comment>
<proteinExistence type="inferred from homology"/>
<dbReference type="Pfam" id="PF04055">
    <property type="entry name" value="Radical_SAM"/>
    <property type="match status" value="2"/>
</dbReference>
<keyword evidence="11" id="KW-0949">S-adenosyl-L-methionine</keyword>
<dbReference type="EMBL" id="JWZX01002391">
    <property type="protein sequence ID" value="KOO29604.1"/>
    <property type="molecule type" value="Genomic_DNA"/>
</dbReference>
<evidence type="ECO:0000256" key="8">
    <source>
        <dbReference type="ARBA" id="ARBA00022220"/>
    </source>
</evidence>
<evidence type="ECO:0000256" key="13">
    <source>
        <dbReference type="ARBA" id="ARBA00023004"/>
    </source>
</evidence>
<reference evidence="20" key="1">
    <citation type="journal article" date="2015" name="PLoS Genet.">
        <title>Genome Sequence and Transcriptome Analyses of Chrysochromulina tobin: Metabolic Tools for Enhanced Algal Fitness in the Prominent Order Prymnesiales (Haptophyceae).</title>
        <authorList>
            <person name="Hovde B.T."/>
            <person name="Deodato C.R."/>
            <person name="Hunsperger H.M."/>
            <person name="Ryken S.A."/>
            <person name="Yost W."/>
            <person name="Jha R.K."/>
            <person name="Patterson J."/>
            <person name="Monnat R.J. Jr."/>
            <person name="Barlow S.B."/>
            <person name="Starkenburg S.R."/>
            <person name="Cattolico R.A."/>
        </authorList>
    </citation>
    <scope>NUCLEOTIDE SEQUENCE</scope>
    <source>
        <strain evidence="20">CCMP291</strain>
    </source>
</reference>
<protein>
    <recommendedName>
        <fullName evidence="8">FO synthase</fullName>
        <ecNumber evidence="7">2.5.1.147</ecNumber>
        <ecNumber evidence="6">4.3.1.32</ecNumber>
    </recommendedName>
</protein>
<dbReference type="Pfam" id="PF19288">
    <property type="entry name" value="CofH_C"/>
    <property type="match status" value="1"/>
</dbReference>
<dbReference type="SFLD" id="SFLDG01389">
    <property type="entry name" value="menaquinone_synthsis_involved"/>
    <property type="match status" value="1"/>
</dbReference>
<evidence type="ECO:0000256" key="7">
    <source>
        <dbReference type="ARBA" id="ARBA00012289"/>
    </source>
</evidence>
<comment type="catalytic activity">
    <reaction evidence="17">
        <text>5-amino-5-(4-hydroxybenzyl)-6-(D-ribitylimino)-5,6-dihydrouracil + S-adenosyl-L-methionine = 7,8-didemethyl-8-hydroxy-5-deazariboflavin + 5'-deoxyadenosine + L-methionine + NH4(+) + H(+)</text>
        <dbReference type="Rhea" id="RHEA:55204"/>
        <dbReference type="ChEBI" id="CHEBI:15378"/>
        <dbReference type="ChEBI" id="CHEBI:17319"/>
        <dbReference type="ChEBI" id="CHEBI:28938"/>
        <dbReference type="ChEBI" id="CHEBI:57844"/>
        <dbReference type="ChEBI" id="CHEBI:59789"/>
        <dbReference type="ChEBI" id="CHEBI:59904"/>
        <dbReference type="ChEBI" id="CHEBI:85936"/>
        <dbReference type="EC" id="4.3.1.32"/>
    </reaction>
</comment>
<dbReference type="AlphaFoldDB" id="A0A0M0JSP0"/>
<sequence length="831" mass="89102">MRYLAADAARALTREPWHVLADRLPERDDVRVTYSRKVFIPLTRLCQDRCGYCTFAAHGGVADAKRAYLTPDEVLDIARRGVEAGCTEALFTLGDRPEARWPVAREALDAMGFESTVAYLASVAARVLEETGLLPHTNPGVLSVREMARLREVAVSQGLMLETVAEAASAPGGAHAGCVTKLPRTRLRQIELAGRLRVPFTTGLLLGLGETRADTVEALLRVRHAHERWGHVQELIVQPFRPKAGTGMASAEAFPEEELLWAVACAKLILGPVGVPIQSPPNLSADGATLRRLLRCGVDDWGGISPGVTPDHVNPEAAWPDVARLRSETEALGLRLVPRLPAYPRFVAHRSVASRSLARWQHPAVAPHVRRLSDGAGYARTERAAQLSWHAGLVRAPPSGSEEDEMRWVPFGDGFEAMLAAAAGDETRLLGDSRLSRGVREALTTALGCGGLTLRQMERLLHARGPDLAATCIAADLLRQRLVGSAVSYVVCRNINYTNRCVYACSFCAFSKGTMEAKGAAYDVDLAELARRVEEAWERGATEVCMQGGIDGRYDGSSYLGFLRAARGAVPSIHVHAFSPLEVSQGAGALGVSTSDFLQVLKAEGLGSLPGTSAEVLDDAVRDEICPDKLRSSEWLRVLGEAHAAGLPTTTTLMFGHVEGYTSLAKHLKRIQIRQERTIRSGAPAAVTEFVPLPFVHPEAPVYRRGQARPGPTLREALLVHAVGRLALPNVPSIQTSWTKMGARGAAMALRAGANDLGGTLMSESISRAAGAKNGQEMTPAGMRAIIESLPADAGGAERRAWQRTTLYAAAGAEREAAAARAGPLLPVKVG</sequence>
<feature type="domain" description="Radical SAM core" evidence="18">
    <location>
        <begin position="32"/>
        <end position="281"/>
    </location>
</feature>
<evidence type="ECO:0000256" key="11">
    <source>
        <dbReference type="ARBA" id="ARBA00022691"/>
    </source>
</evidence>
<accession>A0A0M0JSP0</accession>
<comment type="function">
    <text evidence="2">Catalyzes the radical-mediated synthesis of 7,8-didemethyl-8-hydroxy-5-deazariboflavin (FO) from 5-amino-6-(D-ribitylamino)uracil and L-tyrosine.</text>
</comment>
<dbReference type="InterPro" id="IPR019940">
    <property type="entry name" value="CofH_family"/>
</dbReference>
<dbReference type="CDD" id="cd01335">
    <property type="entry name" value="Radical_SAM"/>
    <property type="match status" value="2"/>
</dbReference>
<gene>
    <name evidence="19" type="ORF">Ctob_006730</name>
</gene>
<evidence type="ECO:0000256" key="17">
    <source>
        <dbReference type="ARBA" id="ARBA00048974"/>
    </source>
</evidence>
<keyword evidence="20" id="KW-1185">Reference proteome</keyword>
<dbReference type="GO" id="GO:0046872">
    <property type="term" value="F:metal ion binding"/>
    <property type="evidence" value="ECO:0007669"/>
    <property type="project" value="UniProtKB-KW"/>
</dbReference>
<dbReference type="SFLD" id="SFLDS00029">
    <property type="entry name" value="Radical_SAM"/>
    <property type="match status" value="2"/>
</dbReference>
<dbReference type="PANTHER" id="PTHR43076">
    <property type="entry name" value="FO SYNTHASE (COFH)"/>
    <property type="match status" value="1"/>
</dbReference>
<dbReference type="NCBIfam" id="NF004884">
    <property type="entry name" value="PRK06245.1"/>
    <property type="match status" value="1"/>
</dbReference>
<dbReference type="NCBIfam" id="TIGR03551">
    <property type="entry name" value="F420_cofH"/>
    <property type="match status" value="1"/>
</dbReference>
<keyword evidence="13" id="KW-0408">Iron</keyword>
<dbReference type="InterPro" id="IPR007197">
    <property type="entry name" value="rSAM"/>
</dbReference>
<comment type="cofactor">
    <cofactor evidence="1">
        <name>[4Fe-4S] cluster</name>
        <dbReference type="ChEBI" id="CHEBI:49883"/>
    </cofactor>
</comment>